<feature type="domain" description="EamA" evidence="8">
    <location>
        <begin position="4"/>
        <end position="135"/>
    </location>
</feature>
<evidence type="ECO:0000256" key="6">
    <source>
        <dbReference type="SAM" id="MobiDB-lite"/>
    </source>
</evidence>
<protein>
    <submittedName>
        <fullName evidence="9">Membrane protein</fullName>
    </submittedName>
</protein>
<feature type="transmembrane region" description="Helical" evidence="7">
    <location>
        <begin position="120"/>
        <end position="140"/>
    </location>
</feature>
<dbReference type="RefSeq" id="WP_281903990.1">
    <property type="nucleotide sequence ID" value="NZ_BSDI01000063.1"/>
</dbReference>
<comment type="caution">
    <text evidence="9">The sequence shown here is derived from an EMBL/GenBank/DDBJ whole genome shotgun (WGS) entry which is preliminary data.</text>
</comment>
<name>A0ABQ5R941_9ACTN</name>
<evidence type="ECO:0000313" key="9">
    <source>
        <dbReference type="EMBL" id="GLI02480.1"/>
    </source>
</evidence>
<sequence>MTRRGWLLFVAMGLIWGTPYLMIKVAVDEVSPPMVVFVRCVFGAIVLLPVVVHRKQLASLRGRWWWLIAFAVTEIVGPWLLLSDAERTLSSGTTGLFIATVPVIGVVLAWIAGDRGVTPARWAGLLLGFGGVALLAAPTVESSGAWPATEMLLVAIGYAAAPLIADRALRDVPGLVVTATCLAFASLVYAPAAAWTWPDSLPSGRALLALAGLATVCTALAFVLFFELIKEVGAARATVITYVNPAIAVALGAAVLGEPLTLSVGAAFALILVGSVLATRGGGAISESVSPAPVSPEPLPETPGDSPSGTPDRPHDRYTATR</sequence>
<dbReference type="Pfam" id="PF00892">
    <property type="entry name" value="EamA"/>
    <property type="match status" value="2"/>
</dbReference>
<evidence type="ECO:0000256" key="3">
    <source>
        <dbReference type="ARBA" id="ARBA00022692"/>
    </source>
</evidence>
<evidence type="ECO:0000256" key="2">
    <source>
        <dbReference type="ARBA" id="ARBA00007362"/>
    </source>
</evidence>
<dbReference type="PANTHER" id="PTHR32322">
    <property type="entry name" value="INNER MEMBRANE TRANSPORTER"/>
    <property type="match status" value="1"/>
</dbReference>
<evidence type="ECO:0000259" key="8">
    <source>
        <dbReference type="Pfam" id="PF00892"/>
    </source>
</evidence>
<evidence type="ECO:0000256" key="1">
    <source>
        <dbReference type="ARBA" id="ARBA00004141"/>
    </source>
</evidence>
<keyword evidence="3 7" id="KW-0812">Transmembrane</keyword>
<dbReference type="InterPro" id="IPR000620">
    <property type="entry name" value="EamA_dom"/>
</dbReference>
<feature type="compositionally biased region" description="Basic and acidic residues" evidence="6">
    <location>
        <begin position="312"/>
        <end position="322"/>
    </location>
</feature>
<evidence type="ECO:0000256" key="7">
    <source>
        <dbReference type="SAM" id="Phobius"/>
    </source>
</evidence>
<keyword evidence="5 7" id="KW-0472">Membrane</keyword>
<evidence type="ECO:0000313" key="10">
    <source>
        <dbReference type="Proteomes" id="UP001144280"/>
    </source>
</evidence>
<accession>A0ABQ5R941</accession>
<keyword evidence="4 7" id="KW-1133">Transmembrane helix</keyword>
<dbReference type="SUPFAM" id="SSF103481">
    <property type="entry name" value="Multidrug resistance efflux transporter EmrE"/>
    <property type="match status" value="2"/>
</dbReference>
<feature type="domain" description="EamA" evidence="8">
    <location>
        <begin position="151"/>
        <end position="279"/>
    </location>
</feature>
<comment type="similarity">
    <text evidence="2">Belongs to the EamA transporter family.</text>
</comment>
<feature type="region of interest" description="Disordered" evidence="6">
    <location>
        <begin position="286"/>
        <end position="322"/>
    </location>
</feature>
<feature type="transmembrane region" description="Helical" evidence="7">
    <location>
        <begin position="7"/>
        <end position="27"/>
    </location>
</feature>
<keyword evidence="10" id="KW-1185">Reference proteome</keyword>
<feature type="transmembrane region" description="Helical" evidence="7">
    <location>
        <begin position="94"/>
        <end position="113"/>
    </location>
</feature>
<dbReference type="EMBL" id="BSDI01000063">
    <property type="protein sequence ID" value="GLI02480.1"/>
    <property type="molecule type" value="Genomic_DNA"/>
</dbReference>
<evidence type="ECO:0000256" key="5">
    <source>
        <dbReference type="ARBA" id="ARBA00023136"/>
    </source>
</evidence>
<feature type="transmembrane region" description="Helical" evidence="7">
    <location>
        <begin position="233"/>
        <end position="254"/>
    </location>
</feature>
<feature type="transmembrane region" description="Helical" evidence="7">
    <location>
        <begin position="64"/>
        <end position="82"/>
    </location>
</feature>
<feature type="transmembrane region" description="Helical" evidence="7">
    <location>
        <begin position="146"/>
        <end position="165"/>
    </location>
</feature>
<evidence type="ECO:0000256" key="4">
    <source>
        <dbReference type="ARBA" id="ARBA00022989"/>
    </source>
</evidence>
<organism evidence="9 10">
    <name type="scientific">Phytohabitans aurantiacus</name>
    <dbReference type="NCBI Taxonomy" id="3016789"/>
    <lineage>
        <taxon>Bacteria</taxon>
        <taxon>Bacillati</taxon>
        <taxon>Actinomycetota</taxon>
        <taxon>Actinomycetes</taxon>
        <taxon>Micromonosporales</taxon>
        <taxon>Micromonosporaceae</taxon>
    </lineage>
</organism>
<feature type="transmembrane region" description="Helical" evidence="7">
    <location>
        <begin position="206"/>
        <end position="226"/>
    </location>
</feature>
<reference evidence="9" key="1">
    <citation type="submission" date="2022-12" db="EMBL/GenBank/DDBJ databases">
        <title>New Phytohabitans aurantiacus sp. RD004123 nov., an actinomycete isolated from soil.</title>
        <authorList>
            <person name="Triningsih D.W."/>
            <person name="Harunari E."/>
            <person name="Igarashi Y."/>
        </authorList>
    </citation>
    <scope>NUCLEOTIDE SEQUENCE</scope>
    <source>
        <strain evidence="9">RD004123</strain>
    </source>
</reference>
<dbReference type="Proteomes" id="UP001144280">
    <property type="component" value="Unassembled WGS sequence"/>
</dbReference>
<gene>
    <name evidence="9" type="ORF">Pa4123_77580</name>
</gene>
<feature type="transmembrane region" description="Helical" evidence="7">
    <location>
        <begin position="33"/>
        <end position="52"/>
    </location>
</feature>
<comment type="subcellular location">
    <subcellularLocation>
        <location evidence="1">Membrane</location>
        <topology evidence="1">Multi-pass membrane protein</topology>
    </subcellularLocation>
</comment>
<dbReference type="PANTHER" id="PTHR32322:SF2">
    <property type="entry name" value="EAMA DOMAIN-CONTAINING PROTEIN"/>
    <property type="match status" value="1"/>
</dbReference>
<proteinExistence type="inferred from homology"/>
<feature type="transmembrane region" description="Helical" evidence="7">
    <location>
        <begin position="260"/>
        <end position="278"/>
    </location>
</feature>
<dbReference type="InterPro" id="IPR050638">
    <property type="entry name" value="AA-Vitamin_Transporters"/>
</dbReference>
<feature type="transmembrane region" description="Helical" evidence="7">
    <location>
        <begin position="172"/>
        <end position="194"/>
    </location>
</feature>
<dbReference type="InterPro" id="IPR037185">
    <property type="entry name" value="EmrE-like"/>
</dbReference>